<accession>A0ABW2YL65</accession>
<organism evidence="2 3">
    <name type="scientific">Lysobacter brunescens</name>
    <dbReference type="NCBI Taxonomy" id="262323"/>
    <lineage>
        <taxon>Bacteria</taxon>
        <taxon>Pseudomonadati</taxon>
        <taxon>Pseudomonadota</taxon>
        <taxon>Gammaproteobacteria</taxon>
        <taxon>Lysobacterales</taxon>
        <taxon>Lysobacteraceae</taxon>
        <taxon>Lysobacter</taxon>
    </lineage>
</organism>
<dbReference type="Pfam" id="PF13302">
    <property type="entry name" value="Acetyltransf_3"/>
    <property type="match status" value="1"/>
</dbReference>
<evidence type="ECO:0000259" key="1">
    <source>
        <dbReference type="PROSITE" id="PS51186"/>
    </source>
</evidence>
<dbReference type="Gene3D" id="3.40.630.30">
    <property type="match status" value="1"/>
</dbReference>
<dbReference type="Proteomes" id="UP001597110">
    <property type="component" value="Unassembled WGS sequence"/>
</dbReference>
<dbReference type="GO" id="GO:0016746">
    <property type="term" value="F:acyltransferase activity"/>
    <property type="evidence" value="ECO:0007669"/>
    <property type="project" value="UniProtKB-KW"/>
</dbReference>
<dbReference type="PROSITE" id="PS51186">
    <property type="entry name" value="GNAT"/>
    <property type="match status" value="1"/>
</dbReference>
<dbReference type="PANTHER" id="PTHR43610:SF1">
    <property type="entry name" value="N-ACETYLTRANSFERASE DOMAIN-CONTAINING PROTEIN"/>
    <property type="match status" value="1"/>
</dbReference>
<keyword evidence="2" id="KW-0808">Transferase</keyword>
<gene>
    <name evidence="2" type="ORF">ACFQ0E_16920</name>
</gene>
<evidence type="ECO:0000313" key="3">
    <source>
        <dbReference type="Proteomes" id="UP001597110"/>
    </source>
</evidence>
<keyword evidence="3" id="KW-1185">Reference proteome</keyword>
<dbReference type="EMBL" id="JBHTIF010000005">
    <property type="protein sequence ID" value="MFD0727279.1"/>
    <property type="molecule type" value="Genomic_DNA"/>
</dbReference>
<feature type="domain" description="N-acetyltransferase" evidence="1">
    <location>
        <begin position="14"/>
        <end position="182"/>
    </location>
</feature>
<reference evidence="3" key="1">
    <citation type="journal article" date="2019" name="Int. J. Syst. Evol. Microbiol.">
        <title>The Global Catalogue of Microorganisms (GCM) 10K type strain sequencing project: providing services to taxonomists for standard genome sequencing and annotation.</title>
        <authorList>
            <consortium name="The Broad Institute Genomics Platform"/>
            <consortium name="The Broad Institute Genome Sequencing Center for Infectious Disease"/>
            <person name="Wu L."/>
            <person name="Ma J."/>
        </authorList>
    </citation>
    <scope>NUCLEOTIDE SEQUENCE [LARGE SCALE GENOMIC DNA]</scope>
    <source>
        <strain evidence="3">CCUG 55585</strain>
    </source>
</reference>
<dbReference type="RefSeq" id="WP_386825855.1">
    <property type="nucleotide sequence ID" value="NZ_JBHTIF010000005.1"/>
</dbReference>
<sequence>MTIWATPTLAGRHVSLSPLDAAHADGLRAAAADGALWTLRYTSVPGPAEGDAEAYIADALAQRDAGVALPFVVRDADGDIVGSTRFYDIDRSIPRVSIGYTWYAVRTQRTGLNTEAKLLLVDHAFASWNCEAVVFETSHENIRSQTAILRLGAKRDGVLRAHRRHRDGTLRDTHVFSILRHEWPALADVLRRKLESHPNV</sequence>
<dbReference type="InterPro" id="IPR000182">
    <property type="entry name" value="GNAT_dom"/>
</dbReference>
<dbReference type="InterPro" id="IPR016181">
    <property type="entry name" value="Acyl_CoA_acyltransferase"/>
</dbReference>
<evidence type="ECO:0000313" key="2">
    <source>
        <dbReference type="EMBL" id="MFD0727279.1"/>
    </source>
</evidence>
<comment type="caution">
    <text evidence="2">The sequence shown here is derived from an EMBL/GenBank/DDBJ whole genome shotgun (WGS) entry which is preliminary data.</text>
</comment>
<protein>
    <submittedName>
        <fullName evidence="2">GNAT family N-acetyltransferase</fullName>
        <ecNumber evidence="2">2.3.-.-</ecNumber>
    </submittedName>
</protein>
<dbReference type="PANTHER" id="PTHR43610">
    <property type="entry name" value="BLL6696 PROTEIN"/>
    <property type="match status" value="1"/>
</dbReference>
<dbReference type="SUPFAM" id="SSF55729">
    <property type="entry name" value="Acyl-CoA N-acyltransferases (Nat)"/>
    <property type="match status" value="1"/>
</dbReference>
<dbReference type="EC" id="2.3.-.-" evidence="2"/>
<keyword evidence="2" id="KW-0012">Acyltransferase</keyword>
<name>A0ABW2YL65_9GAMM</name>
<proteinExistence type="predicted"/>